<dbReference type="SUPFAM" id="SSF54523">
    <property type="entry name" value="Pili subunits"/>
    <property type="match status" value="1"/>
</dbReference>
<dbReference type="NCBIfam" id="TIGR02532">
    <property type="entry name" value="IV_pilin_GFxxxE"/>
    <property type="match status" value="1"/>
</dbReference>
<evidence type="ECO:0000259" key="12">
    <source>
        <dbReference type="Pfam" id="PF12019"/>
    </source>
</evidence>
<dbReference type="Pfam" id="PF12019">
    <property type="entry name" value="GspH"/>
    <property type="match status" value="1"/>
</dbReference>
<evidence type="ECO:0000256" key="10">
    <source>
        <dbReference type="ARBA" id="ARBA00030775"/>
    </source>
</evidence>
<organism evidence="13 14">
    <name type="scientific">Lysobacter gummosus</name>
    <dbReference type="NCBI Taxonomy" id="262324"/>
    <lineage>
        <taxon>Bacteria</taxon>
        <taxon>Pseudomonadati</taxon>
        <taxon>Pseudomonadota</taxon>
        <taxon>Gammaproteobacteria</taxon>
        <taxon>Lysobacterales</taxon>
        <taxon>Lysobacteraceae</taxon>
        <taxon>Lysobacter</taxon>
    </lineage>
</organism>
<reference evidence="13 14" key="1">
    <citation type="submission" date="2022-03" db="EMBL/GenBank/DDBJ databases">
        <title>Complete genome sequence of Lysobacter capsici VKM B-2533 and Lysobacter gummosus 10.1.1, promising sources of lytic agents.</title>
        <authorList>
            <person name="Tarlachkov S.V."/>
            <person name="Kudryakova I.V."/>
            <person name="Afoshin A.S."/>
            <person name="Leontyevskaya E.A."/>
            <person name="Leontyevskaya N.V."/>
        </authorList>
    </citation>
    <scope>NUCLEOTIDE SEQUENCE [LARGE SCALE GENOMIC DNA]</scope>
    <source>
        <strain evidence="13 14">10.1.1</strain>
    </source>
</reference>
<proteinExistence type="inferred from homology"/>
<evidence type="ECO:0000256" key="7">
    <source>
        <dbReference type="ARBA" id="ARBA00022989"/>
    </source>
</evidence>
<feature type="transmembrane region" description="Helical" evidence="11">
    <location>
        <begin position="12"/>
        <end position="32"/>
    </location>
</feature>
<evidence type="ECO:0000256" key="11">
    <source>
        <dbReference type="SAM" id="Phobius"/>
    </source>
</evidence>
<dbReference type="Pfam" id="PF07963">
    <property type="entry name" value="N_methyl"/>
    <property type="match status" value="1"/>
</dbReference>
<dbReference type="InterPro" id="IPR022346">
    <property type="entry name" value="T2SS_GspH"/>
</dbReference>
<evidence type="ECO:0000256" key="8">
    <source>
        <dbReference type="ARBA" id="ARBA00023136"/>
    </source>
</evidence>
<dbReference type="Proteomes" id="UP000829194">
    <property type="component" value="Chromosome"/>
</dbReference>
<evidence type="ECO:0000256" key="5">
    <source>
        <dbReference type="ARBA" id="ARBA00022519"/>
    </source>
</evidence>
<keyword evidence="14" id="KW-1185">Reference proteome</keyword>
<evidence type="ECO:0000256" key="1">
    <source>
        <dbReference type="ARBA" id="ARBA00004377"/>
    </source>
</evidence>
<dbReference type="InterPro" id="IPR045584">
    <property type="entry name" value="Pilin-like"/>
</dbReference>
<evidence type="ECO:0000256" key="9">
    <source>
        <dbReference type="ARBA" id="ARBA00025772"/>
    </source>
</evidence>
<evidence type="ECO:0000256" key="2">
    <source>
        <dbReference type="ARBA" id="ARBA00021549"/>
    </source>
</evidence>
<keyword evidence="6 11" id="KW-0812">Transmembrane</keyword>
<comment type="subcellular location">
    <subcellularLocation>
        <location evidence="1">Cell inner membrane</location>
        <topology evidence="1">Single-pass membrane protein</topology>
    </subcellularLocation>
</comment>
<comment type="similarity">
    <text evidence="9">Belongs to the GSP H family.</text>
</comment>
<keyword evidence="4" id="KW-0488">Methylation</keyword>
<evidence type="ECO:0000313" key="13">
    <source>
        <dbReference type="EMBL" id="UNP28153.1"/>
    </source>
</evidence>
<evidence type="ECO:0000313" key="14">
    <source>
        <dbReference type="Proteomes" id="UP000829194"/>
    </source>
</evidence>
<dbReference type="InterPro" id="IPR012902">
    <property type="entry name" value="N_methyl_site"/>
</dbReference>
<protein>
    <recommendedName>
        <fullName evidence="2">Type II secretion system protein H</fullName>
    </recommendedName>
    <alternativeName>
        <fullName evidence="10">General secretion pathway protein H</fullName>
    </alternativeName>
</protein>
<dbReference type="PROSITE" id="PS00409">
    <property type="entry name" value="PROKAR_NTER_METHYL"/>
    <property type="match status" value="1"/>
</dbReference>
<name>A0ABY3X6F3_9GAMM</name>
<gene>
    <name evidence="13" type="ORF">MOV92_16835</name>
</gene>
<accession>A0ABY3X6F3</accession>
<sequence>MRERGMRGFTLIELMVTIALVAIVLALGLPNFQQAIRSNRVAASANEMLAALNLARSEAMRSPLGGRVCTSADGLSCGGTWKDGWMVWTDRNDNKTPQSDEVLRYVPAPSQIDVSATAAAGDANAFVFDLRGRLKDGGLRRFTLRPSQCSSGAQQIREITLTAVGQTRMERKSCD</sequence>
<feature type="domain" description="General secretion pathway GspH" evidence="12">
    <location>
        <begin position="45"/>
        <end position="163"/>
    </location>
</feature>
<evidence type="ECO:0000256" key="3">
    <source>
        <dbReference type="ARBA" id="ARBA00022475"/>
    </source>
</evidence>
<evidence type="ECO:0000256" key="6">
    <source>
        <dbReference type="ARBA" id="ARBA00022692"/>
    </source>
</evidence>
<dbReference type="Gene3D" id="3.55.40.10">
    <property type="entry name" value="minor pseudopilin epsh domain"/>
    <property type="match status" value="1"/>
</dbReference>
<evidence type="ECO:0000256" key="4">
    <source>
        <dbReference type="ARBA" id="ARBA00022481"/>
    </source>
</evidence>
<keyword evidence="5" id="KW-0997">Cell inner membrane</keyword>
<dbReference type="EMBL" id="CP093547">
    <property type="protein sequence ID" value="UNP28153.1"/>
    <property type="molecule type" value="Genomic_DNA"/>
</dbReference>
<dbReference type="RefSeq" id="WP_057943787.1">
    <property type="nucleotide sequence ID" value="NZ_CP011131.1"/>
</dbReference>
<keyword evidence="7 11" id="KW-1133">Transmembrane helix</keyword>
<keyword evidence="8 11" id="KW-0472">Membrane</keyword>
<keyword evidence="3" id="KW-1003">Cell membrane</keyword>